<gene>
    <name evidence="1" type="ORF">MNBD_GAMMA01-1628</name>
</gene>
<reference evidence="1" key="1">
    <citation type="submission" date="2018-06" db="EMBL/GenBank/DDBJ databases">
        <authorList>
            <person name="Zhirakovskaya E."/>
        </authorList>
    </citation>
    <scope>NUCLEOTIDE SEQUENCE</scope>
</reference>
<evidence type="ECO:0000313" key="1">
    <source>
        <dbReference type="EMBL" id="VAW37815.1"/>
    </source>
</evidence>
<organism evidence="1">
    <name type="scientific">hydrothermal vent metagenome</name>
    <dbReference type="NCBI Taxonomy" id="652676"/>
    <lineage>
        <taxon>unclassified sequences</taxon>
        <taxon>metagenomes</taxon>
        <taxon>ecological metagenomes</taxon>
    </lineage>
</organism>
<dbReference type="AlphaFoldDB" id="A0A3B0V2R9"/>
<proteinExistence type="predicted"/>
<protein>
    <submittedName>
        <fullName evidence="1">Uncharacterized protein</fullName>
    </submittedName>
</protein>
<dbReference type="EMBL" id="UOEW01000179">
    <property type="protein sequence ID" value="VAW37815.1"/>
    <property type="molecule type" value="Genomic_DNA"/>
</dbReference>
<accession>A0A3B0V2R9</accession>
<sequence length="292" mass="32847">MKTRRILVYILFITGVLAGMPVVAGESDPKSNINTPNNIKQLSIHLEADSYHTHTSYDSTQVQNQISLSINKNDWISTKIIKPYAVDTRPNYSITANHNIAFGKEISFAWNLSNFLSINLDIFENQLQNNFPTDYLSANNQHSSYKAFNKLTTQSNQFNNNRNLTGYKLGIASELGLGNNYKLGINFDYGQLDGAELAGFNSNEVVTTSFALGIRKAKFGASLNTDVYLEDNVELTDYSRFGFELDWHFSDETTISVGSKQRINNNSAYDNQSNSMDSLIGNVQYIKFQHNL</sequence>
<name>A0A3B0V2R9_9ZZZZ</name>